<accession>A0AA41SMI8</accession>
<protein>
    <recommendedName>
        <fullName evidence="4">ABC transporter domain-containing protein</fullName>
    </recommendedName>
</protein>
<dbReference type="GO" id="GO:0005524">
    <property type="term" value="F:ATP binding"/>
    <property type="evidence" value="ECO:0007669"/>
    <property type="project" value="InterPro"/>
</dbReference>
<gene>
    <name evidence="5" type="ORF">MKW94_013119</name>
</gene>
<feature type="compositionally biased region" description="Low complexity" evidence="3">
    <location>
        <begin position="15"/>
        <end position="25"/>
    </location>
</feature>
<dbReference type="PANTHER" id="PTHR48042:SF19">
    <property type="entry name" value="OS09G0472100 PROTEIN"/>
    <property type="match status" value="1"/>
</dbReference>
<feature type="domain" description="ABC transporter" evidence="4">
    <location>
        <begin position="151"/>
        <end position="182"/>
    </location>
</feature>
<evidence type="ECO:0000256" key="2">
    <source>
        <dbReference type="ARBA" id="ARBA00022448"/>
    </source>
</evidence>
<dbReference type="SUPFAM" id="SSF52540">
    <property type="entry name" value="P-loop containing nucleoside triphosphate hydrolases"/>
    <property type="match status" value="1"/>
</dbReference>
<feature type="compositionally biased region" description="Basic and acidic residues" evidence="3">
    <location>
        <begin position="55"/>
        <end position="72"/>
    </location>
</feature>
<dbReference type="Proteomes" id="UP001177140">
    <property type="component" value="Unassembled WGS sequence"/>
</dbReference>
<dbReference type="InterPro" id="IPR027417">
    <property type="entry name" value="P-loop_NTPase"/>
</dbReference>
<dbReference type="GO" id="GO:0016887">
    <property type="term" value="F:ATP hydrolysis activity"/>
    <property type="evidence" value="ECO:0007669"/>
    <property type="project" value="InterPro"/>
</dbReference>
<dbReference type="EMBL" id="JAJJMA010186018">
    <property type="protein sequence ID" value="MCL7038036.1"/>
    <property type="molecule type" value="Genomic_DNA"/>
</dbReference>
<dbReference type="InterPro" id="IPR052215">
    <property type="entry name" value="Plant_ABCG"/>
</dbReference>
<comment type="caution">
    <text evidence="5">The sequence shown here is derived from an EMBL/GenBank/DDBJ whole genome shotgun (WGS) entry which is preliminary data.</text>
</comment>
<reference evidence="5" key="1">
    <citation type="submission" date="2022-03" db="EMBL/GenBank/DDBJ databases">
        <title>A functionally conserved STORR gene fusion in Papaver species that diverged 16.8 million years ago.</title>
        <authorList>
            <person name="Catania T."/>
        </authorList>
    </citation>
    <scope>NUCLEOTIDE SEQUENCE</scope>
    <source>
        <strain evidence="5">S-191538</strain>
    </source>
</reference>
<comment type="similarity">
    <text evidence="1">Belongs to the ABC transporter superfamily. ABCG family. Eye pigment precursor importer (TC 3.A.1.204) subfamily.</text>
</comment>
<dbReference type="Pfam" id="PF00005">
    <property type="entry name" value="ABC_tran"/>
    <property type="match status" value="1"/>
</dbReference>
<dbReference type="PANTHER" id="PTHR48042">
    <property type="entry name" value="ABC TRANSPORTER G FAMILY MEMBER 11"/>
    <property type="match status" value="1"/>
</dbReference>
<evidence type="ECO:0000313" key="6">
    <source>
        <dbReference type="Proteomes" id="UP001177140"/>
    </source>
</evidence>
<dbReference type="Gene3D" id="3.40.50.300">
    <property type="entry name" value="P-loop containing nucleotide triphosphate hydrolases"/>
    <property type="match status" value="1"/>
</dbReference>
<feature type="region of interest" description="Disordered" evidence="3">
    <location>
        <begin position="1"/>
        <end position="81"/>
    </location>
</feature>
<sequence length="198" mass="21582">MASLNHVPRWTPTVSPSSSPSPLLSNKENDSSFAYHDQEEDETLKNIFPFSTSTTHHDDDKVSNSHHGDQKEVYGAPSLRIDDYQLEEETKGGSTVMEMEPIDFMTGHQQQQQQQHDRGSWEGVVLTWEDLCVGVPSSTSKGNSKAIIGGLNGYAEPGEVLAIMGPSGSGKSTLLDALAGNLLANLIKFPPKNWSISK</sequence>
<keyword evidence="6" id="KW-1185">Reference proteome</keyword>
<proteinExistence type="inferred from homology"/>
<organism evidence="5 6">
    <name type="scientific">Papaver nudicaule</name>
    <name type="common">Iceland poppy</name>
    <dbReference type="NCBI Taxonomy" id="74823"/>
    <lineage>
        <taxon>Eukaryota</taxon>
        <taxon>Viridiplantae</taxon>
        <taxon>Streptophyta</taxon>
        <taxon>Embryophyta</taxon>
        <taxon>Tracheophyta</taxon>
        <taxon>Spermatophyta</taxon>
        <taxon>Magnoliopsida</taxon>
        <taxon>Ranunculales</taxon>
        <taxon>Papaveraceae</taxon>
        <taxon>Papaveroideae</taxon>
        <taxon>Papaver</taxon>
    </lineage>
</organism>
<dbReference type="InterPro" id="IPR003439">
    <property type="entry name" value="ABC_transporter-like_ATP-bd"/>
</dbReference>
<evidence type="ECO:0000256" key="1">
    <source>
        <dbReference type="ARBA" id="ARBA00005814"/>
    </source>
</evidence>
<evidence type="ECO:0000313" key="5">
    <source>
        <dbReference type="EMBL" id="MCL7038036.1"/>
    </source>
</evidence>
<evidence type="ECO:0000256" key="3">
    <source>
        <dbReference type="SAM" id="MobiDB-lite"/>
    </source>
</evidence>
<name>A0AA41SMI8_PAPNU</name>
<dbReference type="AlphaFoldDB" id="A0AA41SMI8"/>
<keyword evidence="2" id="KW-0813">Transport</keyword>
<evidence type="ECO:0000259" key="4">
    <source>
        <dbReference type="Pfam" id="PF00005"/>
    </source>
</evidence>